<dbReference type="GO" id="GO:0008967">
    <property type="term" value="F:phosphoglycolate phosphatase activity"/>
    <property type="evidence" value="ECO:0007669"/>
    <property type="project" value="TreeGrafter"/>
</dbReference>
<dbReference type="EMBL" id="KJ817374">
    <property type="protein sequence ID" value="AJF34519.1"/>
    <property type="molecule type" value="Genomic_DNA"/>
</dbReference>
<dbReference type="PANTHER" id="PTHR43434:SF1">
    <property type="entry name" value="PHOSPHOGLYCOLATE PHOSPHATASE"/>
    <property type="match status" value="1"/>
</dbReference>
<dbReference type="Gene3D" id="1.10.150.240">
    <property type="entry name" value="Putative phosphatase, domain 2"/>
    <property type="match status" value="1"/>
</dbReference>
<dbReference type="CDD" id="cd01427">
    <property type="entry name" value="HAD_like"/>
    <property type="match status" value="1"/>
</dbReference>
<organism evidence="1">
    <name type="scientific">Streptomyces sp. JCM 9888</name>
    <dbReference type="NCBI Taxonomy" id="1570103"/>
    <lineage>
        <taxon>Bacteria</taxon>
        <taxon>Bacillati</taxon>
        <taxon>Actinomycetota</taxon>
        <taxon>Actinomycetes</taxon>
        <taxon>Kitasatosporales</taxon>
        <taxon>Streptomycetaceae</taxon>
        <taxon>Streptomyces</taxon>
    </lineage>
</organism>
<dbReference type="SFLD" id="SFLDG01129">
    <property type="entry name" value="C1.5:_HAD__Beta-PGM__Phosphata"/>
    <property type="match status" value="1"/>
</dbReference>
<dbReference type="GO" id="GO:0005829">
    <property type="term" value="C:cytosol"/>
    <property type="evidence" value="ECO:0007669"/>
    <property type="project" value="TreeGrafter"/>
</dbReference>
<sequence length="225" mass="24700">MTAHIVWDWNGTLLDDFEISVEAASVACLKVGGSPVGHDDYRRCFTRPVRAFYERLLGGALSDEQWHTIVETYHDSYRRSLPRARLRPRTAELLAELSESGVTHSLLSMGEHEEVTEVVARLGIAESFLAIEGMHRRVRTETKRQALERHLARLGGVRAQPVRVERVVMIGDTLDDSEAASAAGVACVLLGDGSFDRSAAERLGLAVAPGIAAAVERGLRMIADR</sequence>
<dbReference type="InterPro" id="IPR023198">
    <property type="entry name" value="PGP-like_dom2"/>
</dbReference>
<dbReference type="PANTHER" id="PTHR43434">
    <property type="entry name" value="PHOSPHOGLYCOLATE PHOSPHATASE"/>
    <property type="match status" value="1"/>
</dbReference>
<reference evidence="1" key="1">
    <citation type="journal article" date="2014" name="PLoS ONE">
        <title>Characterization of Biosynthetic Genes of Ascamycin/Dealanylascamycin Featuring a 5'-O-Sulfonamide Moiety in Streptomyces sp. JCM9888.</title>
        <authorList>
            <person name="Zhao C."/>
            <person name="Qi J."/>
            <person name="Tao W."/>
            <person name="He L."/>
            <person name="Xu W."/>
            <person name="Chan J."/>
            <person name="Deng Z."/>
        </authorList>
    </citation>
    <scope>NUCLEOTIDE SEQUENCE</scope>
    <source>
        <strain evidence="1">JCM 9888</strain>
    </source>
</reference>
<dbReference type="Gene3D" id="3.40.50.1000">
    <property type="entry name" value="HAD superfamily/HAD-like"/>
    <property type="match status" value="1"/>
</dbReference>
<dbReference type="InterPro" id="IPR036412">
    <property type="entry name" value="HAD-like_sf"/>
</dbReference>
<dbReference type="AlphaFoldDB" id="A0A0B5H0U8"/>
<dbReference type="SFLD" id="SFLDS00003">
    <property type="entry name" value="Haloacid_Dehalogenase"/>
    <property type="match status" value="1"/>
</dbReference>
<evidence type="ECO:0000313" key="1">
    <source>
        <dbReference type="EMBL" id="AJF34519.1"/>
    </source>
</evidence>
<gene>
    <name evidence="1" type="primary">acmT</name>
</gene>
<name>A0A0B5H0U8_9ACTN</name>
<dbReference type="InterPro" id="IPR023214">
    <property type="entry name" value="HAD_sf"/>
</dbReference>
<dbReference type="GO" id="GO:0006281">
    <property type="term" value="P:DNA repair"/>
    <property type="evidence" value="ECO:0007669"/>
    <property type="project" value="TreeGrafter"/>
</dbReference>
<proteinExistence type="predicted"/>
<accession>A0A0B5H0U8</accession>
<dbReference type="InterPro" id="IPR050155">
    <property type="entry name" value="HAD-like_hydrolase_sf"/>
</dbReference>
<dbReference type="InterPro" id="IPR041492">
    <property type="entry name" value="HAD_2"/>
</dbReference>
<dbReference type="SUPFAM" id="SSF56784">
    <property type="entry name" value="HAD-like"/>
    <property type="match status" value="1"/>
</dbReference>
<dbReference type="Pfam" id="PF13419">
    <property type="entry name" value="HAD_2"/>
    <property type="match status" value="1"/>
</dbReference>
<protein>
    <submittedName>
        <fullName evidence="1">Phosphatase</fullName>
    </submittedName>
</protein>